<evidence type="ECO:0000313" key="2">
    <source>
        <dbReference type="Proteomes" id="UP000281534"/>
    </source>
</evidence>
<dbReference type="OrthoDB" id="88054at2"/>
<organism evidence="1 2">
    <name type="scientific">Fusobacterium canifelinum</name>
    <dbReference type="NCBI Taxonomy" id="285729"/>
    <lineage>
        <taxon>Bacteria</taxon>
        <taxon>Fusobacteriati</taxon>
        <taxon>Fusobacteriota</taxon>
        <taxon>Fusobacteriia</taxon>
        <taxon>Fusobacteriales</taxon>
        <taxon>Fusobacteriaceae</taxon>
        <taxon>Fusobacterium</taxon>
    </lineage>
</organism>
<dbReference type="EMBL" id="RQYY01000021">
    <property type="protein sequence ID" value="RRD22659.1"/>
    <property type="molecule type" value="Genomic_DNA"/>
</dbReference>
<evidence type="ECO:0000313" key="1">
    <source>
        <dbReference type="EMBL" id="RRD22659.1"/>
    </source>
</evidence>
<dbReference type="AlphaFoldDB" id="A0A3P1UL56"/>
<accession>A0A3P1UL56</accession>
<reference evidence="1 2" key="1">
    <citation type="submission" date="2018-11" db="EMBL/GenBank/DDBJ databases">
        <title>Genomes From Bacteria Associated with the Canine Oral Cavity: a Test Case for Automated Genome-Based Taxonomic Assignment.</title>
        <authorList>
            <person name="Coil D.A."/>
            <person name="Jospin G."/>
            <person name="Darling A.E."/>
            <person name="Wallis C."/>
            <person name="Davis I.J."/>
            <person name="Harris S."/>
            <person name="Eisen J.A."/>
            <person name="Holcombe L.J."/>
            <person name="O'Flynn C."/>
        </authorList>
    </citation>
    <scope>NUCLEOTIDE SEQUENCE [LARGE SCALE GENOMIC DNA]</scope>
    <source>
        <strain evidence="1 2">OH4460_COT-188</strain>
    </source>
</reference>
<sequence>MQLILLIFKLLGFINDKASKKKVFYIDDKWTIELEDDWNTASSEIEVNDSTVIETIFSKSNSDLSIKAYCLDIFKDDIFKKVEGDIEEAATIFQNITSKIEDKKEYNIPNYRNSKMKSYEYTYYEYDKNFYAITTGFFMKDRLLKIDIASTIKKDVEKSMSYLFTIKETDPKKMAFLKKVDSYRK</sequence>
<proteinExistence type="predicted"/>
<comment type="caution">
    <text evidence="1">The sequence shown here is derived from an EMBL/GenBank/DDBJ whole genome shotgun (WGS) entry which is preliminary data.</text>
</comment>
<dbReference type="RefSeq" id="WP_124797221.1">
    <property type="nucleotide sequence ID" value="NZ_RQYY01000021.1"/>
</dbReference>
<protein>
    <submittedName>
        <fullName evidence="1">Uncharacterized protein</fullName>
    </submittedName>
</protein>
<gene>
    <name evidence="1" type="ORF">EII27_09425</name>
</gene>
<dbReference type="Proteomes" id="UP000281534">
    <property type="component" value="Unassembled WGS sequence"/>
</dbReference>
<name>A0A3P1UL56_9FUSO</name>